<dbReference type="RefSeq" id="WP_021316921.1">
    <property type="nucleotide sequence ID" value="NZ_AUWY01000044.1"/>
</dbReference>
<feature type="region of interest" description="Disordered" evidence="1">
    <location>
        <begin position="186"/>
        <end position="206"/>
    </location>
</feature>
<comment type="caution">
    <text evidence="2">The sequence shown here is derived from an EMBL/GenBank/DDBJ whole genome shotgun (WGS) entry which is preliminary data.</text>
</comment>
<dbReference type="PATRIC" id="fig|1346791.3.peg.942"/>
<sequence length="206" mass="21903">MSSIAPILLALAQTSGTPVTPLVLPTAQDYALVSLPPASTGAATVKVTRREGNDQLDCVPSDIVGGTGIALASCRLIMMKMGWMSAIRGRDGHDLTVPIVRILWEPAPASFQGDFGGATPIATDGRPPMEDTADPAAADLQSDYTVRLDASGLPRSCRITRSSGSRKHDDTACLVAMGQRYLPALDGKGQPRETQVKSWVRFTDRR</sequence>
<evidence type="ECO:0000313" key="2">
    <source>
        <dbReference type="EMBL" id="EQB33307.1"/>
    </source>
</evidence>
<dbReference type="eggNOG" id="COG0810">
    <property type="taxonomic scope" value="Bacteria"/>
</dbReference>
<evidence type="ECO:0000256" key="1">
    <source>
        <dbReference type="SAM" id="MobiDB-lite"/>
    </source>
</evidence>
<name>T0J8Z5_9SPHN</name>
<dbReference type="STRING" id="1346791.M529_04895"/>
<protein>
    <recommendedName>
        <fullName evidence="4">TonB C-terminal domain-containing protein</fullName>
    </recommendedName>
</protein>
<keyword evidence="3" id="KW-1185">Reference proteome</keyword>
<organism evidence="2 3">
    <name type="scientific">Sphingobium ummariense RL-3</name>
    <dbReference type="NCBI Taxonomy" id="1346791"/>
    <lineage>
        <taxon>Bacteria</taxon>
        <taxon>Pseudomonadati</taxon>
        <taxon>Pseudomonadota</taxon>
        <taxon>Alphaproteobacteria</taxon>
        <taxon>Sphingomonadales</taxon>
        <taxon>Sphingomonadaceae</taxon>
        <taxon>Sphingobium</taxon>
    </lineage>
</organism>
<reference evidence="2 3" key="1">
    <citation type="journal article" date="2013" name="Genome Announc.">
        <title>Draft Genome Sequence of Sphingobium ummariense Strain RL-3, a Hexachlorocyclohexane-Degrading Bacterium.</title>
        <authorList>
            <person name="Kohli P."/>
            <person name="Dua A."/>
            <person name="Sangwan N."/>
            <person name="Oldach P."/>
            <person name="Khurana J.P."/>
            <person name="Lal R."/>
        </authorList>
    </citation>
    <scope>NUCLEOTIDE SEQUENCE [LARGE SCALE GENOMIC DNA]</scope>
    <source>
        <strain evidence="2 3">RL-3</strain>
    </source>
</reference>
<dbReference type="OrthoDB" id="7390536at2"/>
<accession>T0J8Z5</accession>
<gene>
    <name evidence="2" type="ORF">M529_04895</name>
</gene>
<evidence type="ECO:0008006" key="4">
    <source>
        <dbReference type="Google" id="ProtNLM"/>
    </source>
</evidence>
<evidence type="ECO:0000313" key="3">
    <source>
        <dbReference type="Proteomes" id="UP000015523"/>
    </source>
</evidence>
<dbReference type="SUPFAM" id="SSF74653">
    <property type="entry name" value="TolA/TonB C-terminal domain"/>
    <property type="match status" value="1"/>
</dbReference>
<dbReference type="AlphaFoldDB" id="T0J8Z5"/>
<proteinExistence type="predicted"/>
<dbReference type="EMBL" id="AUWY01000044">
    <property type="protein sequence ID" value="EQB33307.1"/>
    <property type="molecule type" value="Genomic_DNA"/>
</dbReference>
<dbReference type="Proteomes" id="UP000015523">
    <property type="component" value="Unassembled WGS sequence"/>
</dbReference>